<dbReference type="EMBL" id="LSRX01003142">
    <property type="protein sequence ID" value="OLP74842.1"/>
    <property type="molecule type" value="Genomic_DNA"/>
</dbReference>
<dbReference type="SUPFAM" id="SSF55785">
    <property type="entry name" value="PYP-like sensor domain (PAS domain)"/>
    <property type="match status" value="1"/>
</dbReference>
<evidence type="ECO:0000313" key="2">
    <source>
        <dbReference type="EMBL" id="OLP74842.1"/>
    </source>
</evidence>
<keyword evidence="1" id="KW-1133">Transmembrane helix</keyword>
<dbReference type="InterPro" id="IPR035965">
    <property type="entry name" value="PAS-like_dom_sf"/>
</dbReference>
<dbReference type="OrthoDB" id="428694at2759"/>
<accession>A0A1Q9BW10</accession>
<dbReference type="Gene3D" id="3.30.450.20">
    <property type="entry name" value="PAS domain"/>
    <property type="match status" value="1"/>
</dbReference>
<reference evidence="2 3" key="1">
    <citation type="submission" date="2016-02" db="EMBL/GenBank/DDBJ databases">
        <title>Genome analysis of coral dinoflagellate symbionts highlights evolutionary adaptations to a symbiotic lifestyle.</title>
        <authorList>
            <person name="Aranda M."/>
            <person name="Li Y."/>
            <person name="Liew Y.J."/>
            <person name="Baumgarten S."/>
            <person name="Simakov O."/>
            <person name="Wilson M."/>
            <person name="Piel J."/>
            <person name="Ashoor H."/>
            <person name="Bougouffa S."/>
            <person name="Bajic V.B."/>
            <person name="Ryu T."/>
            <person name="Ravasi T."/>
            <person name="Bayer T."/>
            <person name="Micklem G."/>
            <person name="Kim H."/>
            <person name="Bhak J."/>
            <person name="Lajeunesse T.C."/>
            <person name="Voolstra C.R."/>
        </authorList>
    </citation>
    <scope>NUCLEOTIDE SEQUENCE [LARGE SCALE GENOMIC DNA]</scope>
    <source>
        <strain evidence="2 3">CCMP2467</strain>
    </source>
</reference>
<organism evidence="2 3">
    <name type="scientific">Symbiodinium microadriaticum</name>
    <name type="common">Dinoflagellate</name>
    <name type="synonym">Zooxanthella microadriatica</name>
    <dbReference type="NCBI Taxonomy" id="2951"/>
    <lineage>
        <taxon>Eukaryota</taxon>
        <taxon>Sar</taxon>
        <taxon>Alveolata</taxon>
        <taxon>Dinophyceae</taxon>
        <taxon>Suessiales</taxon>
        <taxon>Symbiodiniaceae</taxon>
        <taxon>Symbiodinium</taxon>
    </lineage>
</organism>
<gene>
    <name evidence="2" type="ORF">AK812_SmicGene45510</name>
</gene>
<keyword evidence="3" id="KW-1185">Reference proteome</keyword>
<dbReference type="AlphaFoldDB" id="A0A1Q9BW10"/>
<keyword evidence="1" id="KW-0812">Transmembrane</keyword>
<keyword evidence="1" id="KW-0472">Membrane</keyword>
<dbReference type="Proteomes" id="UP000186817">
    <property type="component" value="Unassembled WGS sequence"/>
</dbReference>
<evidence type="ECO:0000256" key="1">
    <source>
        <dbReference type="SAM" id="Phobius"/>
    </source>
</evidence>
<sequence>MDAVPRQLDTKLGSSFVGVCAAFQALFLCRAIYLCFSRRDYLLDVARSILKTFVCSGCGSKPADVSATEDEQLVNQQICELRLQMARLFMRYTCALLGFFLFFQQLRVLQDADRWISNNAMWLVVASFGASGFVNLFSALLTMTNLDVVYVVISLCCTVQLSPWHVELADATLTSICILGFARLPAIAIAGRPILVVALNAAPLALVSFRSIWEEVPPSFVNAEVSGFLVTSLASLSLQAGLKRRTEHDLLYSKMATNLKAASSLLGLTCDAVVELDGDLRVVQDSAALAAMLLCAGSTLAGRDFRDFVQKSDTDQALELLKRFDGSQPDVNTQAFHTRLQDCDCNKIPTEVFQVVYRTTRGEARHLIGLRDVTDQGCLVRGKSADSSDIQLSYPMMPVDTLTPMTSQSVSTAAVSFSATGPQALPSSQRNVSVTRVQNKLLFMQMDMDRRVVSTSSRAICVGQTLVDLFSARGAEVLQSAWAEASESATLSMAFRIKSLYRQRHAAASPDS</sequence>
<evidence type="ECO:0008006" key="4">
    <source>
        <dbReference type="Google" id="ProtNLM"/>
    </source>
</evidence>
<name>A0A1Q9BW10_SYMMI</name>
<feature type="transmembrane region" description="Helical" evidence="1">
    <location>
        <begin position="148"/>
        <end position="166"/>
    </location>
</feature>
<feature type="transmembrane region" description="Helical" evidence="1">
    <location>
        <begin position="12"/>
        <end position="33"/>
    </location>
</feature>
<protein>
    <recommendedName>
        <fullName evidence="4">PAS domain-containing protein</fullName>
    </recommendedName>
</protein>
<proteinExistence type="predicted"/>
<feature type="transmembrane region" description="Helical" evidence="1">
    <location>
        <begin position="88"/>
        <end position="108"/>
    </location>
</feature>
<comment type="caution">
    <text evidence="2">The sequence shown here is derived from an EMBL/GenBank/DDBJ whole genome shotgun (WGS) entry which is preliminary data.</text>
</comment>
<evidence type="ECO:0000313" key="3">
    <source>
        <dbReference type="Proteomes" id="UP000186817"/>
    </source>
</evidence>
<feature type="transmembrane region" description="Helical" evidence="1">
    <location>
        <begin position="120"/>
        <end position="141"/>
    </location>
</feature>